<evidence type="ECO:0000256" key="2">
    <source>
        <dbReference type="ARBA" id="ARBA00009997"/>
    </source>
</evidence>
<organism evidence="8 9">
    <name type="scientific">Metabacillus indicus</name>
    <name type="common">Bacillus indicus</name>
    <dbReference type="NCBI Taxonomy" id="246786"/>
    <lineage>
        <taxon>Bacteria</taxon>
        <taxon>Bacillati</taxon>
        <taxon>Bacillota</taxon>
        <taxon>Bacilli</taxon>
        <taxon>Bacillales</taxon>
        <taxon>Bacillaceae</taxon>
        <taxon>Metabacillus</taxon>
    </lineage>
</organism>
<evidence type="ECO:0000256" key="4">
    <source>
        <dbReference type="ARBA" id="ARBA00021948"/>
    </source>
</evidence>
<keyword evidence="6" id="KW-0460">Magnesium</keyword>
<name>A0A084H3B1_METID</name>
<dbReference type="EC" id="3.1.3.71" evidence="3"/>
<evidence type="ECO:0000313" key="8">
    <source>
        <dbReference type="EMBL" id="KEZ54073.1"/>
    </source>
</evidence>
<evidence type="ECO:0000256" key="1">
    <source>
        <dbReference type="ARBA" id="ARBA00001946"/>
    </source>
</evidence>
<dbReference type="InterPro" id="IPR005238">
    <property type="entry name" value="ComB-like"/>
</dbReference>
<accession>A0A084H3B1</accession>
<protein>
    <recommendedName>
        <fullName evidence="4">Probable 2-phosphosulfolactate phosphatase</fullName>
        <ecNumber evidence="3">3.1.3.71</ecNumber>
    </recommendedName>
</protein>
<dbReference type="InterPro" id="IPR036702">
    <property type="entry name" value="ComB-like_sf"/>
</dbReference>
<dbReference type="GO" id="GO:0050545">
    <property type="term" value="F:sulfopyruvate decarboxylase activity"/>
    <property type="evidence" value="ECO:0007669"/>
    <property type="project" value="TreeGrafter"/>
</dbReference>
<evidence type="ECO:0000256" key="3">
    <source>
        <dbReference type="ARBA" id="ARBA00012953"/>
    </source>
</evidence>
<keyword evidence="9" id="KW-1185">Reference proteome</keyword>
<dbReference type="GO" id="GO:0000287">
    <property type="term" value="F:magnesium ion binding"/>
    <property type="evidence" value="ECO:0007669"/>
    <property type="project" value="InterPro"/>
</dbReference>
<comment type="cofactor">
    <cofactor evidence="1">
        <name>Mg(2+)</name>
        <dbReference type="ChEBI" id="CHEBI:18420"/>
    </cofactor>
</comment>
<evidence type="ECO:0000256" key="6">
    <source>
        <dbReference type="ARBA" id="ARBA00022842"/>
    </source>
</evidence>
<dbReference type="EMBL" id="JNVC02000001">
    <property type="protein sequence ID" value="KEZ54073.1"/>
    <property type="molecule type" value="Genomic_DNA"/>
</dbReference>
<dbReference type="PANTHER" id="PTHR37311:SF1">
    <property type="entry name" value="2-PHOSPHOSULFOLACTATE PHOSPHATASE-RELATED"/>
    <property type="match status" value="1"/>
</dbReference>
<dbReference type="Pfam" id="PF04029">
    <property type="entry name" value="2-ph_phosp"/>
    <property type="match status" value="1"/>
</dbReference>
<keyword evidence="5" id="KW-0378">Hydrolase</keyword>
<comment type="caution">
    <text evidence="8">The sequence shown here is derived from an EMBL/GenBank/DDBJ whole genome shotgun (WGS) entry which is preliminary data.</text>
</comment>
<comment type="catalytic activity">
    <reaction evidence="7">
        <text>(2R)-O-phospho-3-sulfolactate + H2O = (2R)-3-sulfolactate + phosphate</text>
        <dbReference type="Rhea" id="RHEA:23416"/>
        <dbReference type="ChEBI" id="CHEBI:15377"/>
        <dbReference type="ChEBI" id="CHEBI:15597"/>
        <dbReference type="ChEBI" id="CHEBI:43474"/>
        <dbReference type="ChEBI" id="CHEBI:58738"/>
        <dbReference type="EC" id="3.1.3.71"/>
    </reaction>
</comment>
<dbReference type="RefSeq" id="WP_029565547.1">
    <property type="nucleotide sequence ID" value="NZ_JNVC02000001.1"/>
</dbReference>
<dbReference type="AlphaFoldDB" id="A0A084H3B1"/>
<dbReference type="STRING" id="246786.GS18_0203880"/>
<dbReference type="GO" id="GO:0050532">
    <property type="term" value="F:2-phosphosulfolactate phosphatase activity"/>
    <property type="evidence" value="ECO:0007669"/>
    <property type="project" value="UniProtKB-EC"/>
</dbReference>
<dbReference type="Proteomes" id="UP000028549">
    <property type="component" value="Unassembled WGS sequence"/>
</dbReference>
<evidence type="ECO:0000313" key="9">
    <source>
        <dbReference type="Proteomes" id="UP000028549"/>
    </source>
</evidence>
<reference evidence="8 9" key="1">
    <citation type="journal article" date="2005" name="Int. J. Syst. Evol. Microbiol.">
        <title>Bacillus cibi sp. nov., isolated from jeotgal, a traditional Korean fermented seafood.</title>
        <authorList>
            <person name="Yoon J.H."/>
            <person name="Lee C.H."/>
            <person name="Oh T.K."/>
        </authorList>
    </citation>
    <scope>NUCLEOTIDE SEQUENCE [LARGE SCALE GENOMIC DNA]</scope>
    <source>
        <strain evidence="8 9">DSM 16189</strain>
    </source>
</reference>
<evidence type="ECO:0000256" key="5">
    <source>
        <dbReference type="ARBA" id="ARBA00022801"/>
    </source>
</evidence>
<evidence type="ECO:0000256" key="7">
    <source>
        <dbReference type="ARBA" id="ARBA00033711"/>
    </source>
</evidence>
<gene>
    <name evidence="8" type="ORF">GS18_0203880</name>
</gene>
<dbReference type="PANTHER" id="PTHR37311">
    <property type="entry name" value="2-PHOSPHOSULFOLACTATE PHOSPHATASE-RELATED"/>
    <property type="match status" value="1"/>
</dbReference>
<dbReference type="OrthoDB" id="4913at2"/>
<dbReference type="SUPFAM" id="SSF142823">
    <property type="entry name" value="ComB-like"/>
    <property type="match status" value="1"/>
</dbReference>
<dbReference type="Gene3D" id="3.90.1560.10">
    <property type="entry name" value="ComB-like"/>
    <property type="match status" value="1"/>
</dbReference>
<comment type="similarity">
    <text evidence="2">Belongs to the ComB family.</text>
</comment>
<sequence length="247" mass="26683">MGKIHVVTRKEEIDEAKMKGKIAVVFDVLLATSTIATVLEHGARSVIPVLDGEQARSRAAEMNKDDCMLVGEYEGRTIDGFLDPNPSALKASAKGKKIILSTTNGTVAIHKSSPARRIFACSLLNAKAVANALTKDHSEDTIILVCSGSSGHFSLEDFYGAGCLIQHMAEAGGYELSDAAQTAKLFYEGCKEEPAVVLAKSKVGKMLEKYGFQEEISFISARDCFSCVPVLYGDELIDYRHLKVNSS</sequence>
<proteinExistence type="inferred from homology"/>